<dbReference type="Proteomes" id="UP000248745">
    <property type="component" value="Unassembled WGS sequence"/>
</dbReference>
<keyword evidence="2" id="KW-1185">Reference proteome</keyword>
<name>A0A2W2AIB4_9BACT</name>
<gene>
    <name evidence="1" type="ORF">DN068_15740</name>
</gene>
<dbReference type="AlphaFoldDB" id="A0A2W2AIB4"/>
<dbReference type="EMBL" id="QKTW01000021">
    <property type="protein sequence ID" value="PZF71960.1"/>
    <property type="molecule type" value="Genomic_DNA"/>
</dbReference>
<evidence type="ECO:0000313" key="2">
    <source>
        <dbReference type="Proteomes" id="UP000248745"/>
    </source>
</evidence>
<reference evidence="1 2" key="1">
    <citation type="submission" date="2018-06" db="EMBL/GenBank/DDBJ databases">
        <title>Mucibacter soli gen. nov., sp. nov., a new member of the family Chitinophagaceae producing mucin.</title>
        <authorList>
            <person name="Kim M.-K."/>
            <person name="Park S."/>
            <person name="Kim T.-S."/>
            <person name="Joung Y."/>
            <person name="Han J.-H."/>
            <person name="Kim S.B."/>
        </authorList>
    </citation>
    <scope>NUCLEOTIDE SEQUENCE [LARGE SCALE GENOMIC DNA]</scope>
    <source>
        <strain evidence="1 2">R1-15</strain>
    </source>
</reference>
<protein>
    <submittedName>
        <fullName evidence="1">Uncharacterized protein</fullName>
    </submittedName>
</protein>
<sequence>METSWCVTKTADRWSLCDNLNIRCFAVNYIVSVMVIDDKIGTGKCMPVAGDVCVFFMGA</sequence>
<comment type="caution">
    <text evidence="1">The sequence shown here is derived from an EMBL/GenBank/DDBJ whole genome shotgun (WGS) entry which is preliminary data.</text>
</comment>
<proteinExistence type="predicted"/>
<accession>A0A2W2AIB4</accession>
<evidence type="ECO:0000313" key="1">
    <source>
        <dbReference type="EMBL" id="PZF71960.1"/>
    </source>
</evidence>
<organism evidence="1 2">
    <name type="scientific">Taibaiella soli</name>
    <dbReference type="NCBI Taxonomy" id="1649169"/>
    <lineage>
        <taxon>Bacteria</taxon>
        <taxon>Pseudomonadati</taxon>
        <taxon>Bacteroidota</taxon>
        <taxon>Chitinophagia</taxon>
        <taxon>Chitinophagales</taxon>
        <taxon>Chitinophagaceae</taxon>
        <taxon>Taibaiella</taxon>
    </lineage>
</organism>